<evidence type="ECO:0000313" key="5">
    <source>
        <dbReference type="Proteomes" id="UP000502331"/>
    </source>
</evidence>
<feature type="compositionally biased region" description="Basic and acidic residues" evidence="2">
    <location>
        <begin position="548"/>
        <end position="578"/>
    </location>
</feature>
<feature type="compositionally biased region" description="Low complexity" evidence="2">
    <location>
        <begin position="638"/>
        <end position="674"/>
    </location>
</feature>
<sequence length="685" mass="69803">MKRQHHGLNSSMPRGILGTRRRLPDGALAIAAAFVLSSALAWPGAAGAMPAMAESSAVAFSAESQPLIGSDVVTVPDMSEVAGIEITGLKSGTERLGGSEPGPVAQVAEHRAAMTATSSSGVTVPPAPIAASQEIRPAMLRTGLLLEHSVATRQISSAFGWRTNPTGAGHQIHIGQDYPIACGSPVRASETGRVIVAGWAGHSGQRVTIDHGNRVQTGYSHNSLLLVSVGEFVVQGQVIALSGTTGNSTGCHVHFEVIVNGQWQNPSNYLPMAGGQRRAVLAAGPFAVDAGSALRQQLVAGAFGHSSGPSSNRGSAGEERPTRAKHYQADPVKPSADGNHKKAKAAKPKTQPKKDHSKTSPSPRTTQPAPQPSKVPKPPKKLEAERPKAQPTPSPTQTPVPAEPSVPTPSVPTAVPIPSAPTAAPTPSTGPVEQPSVSASPTASPTESTMPSASPSAVETPAPEKPTKETESSQTPPSAAPTLAPEPSPDSGIEPQQEKETGNPDTSDHEEETEPTAGTEKIIGVAQPKIVDMQAKKDQKAPPVAKELAPDKPTAPEKKSAKKPVVEKPKPAVADKPKAAVPAKKKPLAPAKPKPAFPAKPKPAAPSKAAAPAAKKVAKAPDATVPQPQPKPKPPVAAPAVQKAAPAAAKPKPKATVSAPAEAAAAAKVPQPSAGTAPAASEAKP</sequence>
<gene>
    <name evidence="4" type="ORF">D3791_15490</name>
</gene>
<feature type="compositionally biased region" description="Low complexity" evidence="2">
    <location>
        <begin position="605"/>
        <end position="626"/>
    </location>
</feature>
<dbReference type="PANTHER" id="PTHR21666:SF289">
    <property type="entry name" value="L-ALA--D-GLU ENDOPEPTIDASE"/>
    <property type="match status" value="1"/>
</dbReference>
<evidence type="ECO:0000256" key="2">
    <source>
        <dbReference type="SAM" id="MobiDB-lite"/>
    </source>
</evidence>
<accession>A0A6H0SPW6</accession>
<feature type="compositionally biased region" description="Pro residues" evidence="2">
    <location>
        <begin position="627"/>
        <end position="637"/>
    </location>
</feature>
<dbReference type="AlphaFoldDB" id="A0A6H0SPW6"/>
<dbReference type="GO" id="GO:0004222">
    <property type="term" value="F:metalloendopeptidase activity"/>
    <property type="evidence" value="ECO:0007669"/>
    <property type="project" value="TreeGrafter"/>
</dbReference>
<keyword evidence="5" id="KW-1185">Reference proteome</keyword>
<evidence type="ECO:0000259" key="3">
    <source>
        <dbReference type="Pfam" id="PF01551"/>
    </source>
</evidence>
<reference evidence="4 5" key="1">
    <citation type="submission" date="2018-09" db="EMBL/GenBank/DDBJ databases">
        <title>Glutamicibacter mishrai S5-52T (LMG 29155T = KCTC 39846T).</title>
        <authorList>
            <person name="Das S.K."/>
        </authorList>
    </citation>
    <scope>NUCLEOTIDE SEQUENCE [LARGE SCALE GENOMIC DNA]</scope>
    <source>
        <strain evidence="4 5">S5-52</strain>
    </source>
</reference>
<feature type="compositionally biased region" description="Low complexity" evidence="2">
    <location>
        <begin position="411"/>
        <end position="457"/>
    </location>
</feature>
<organism evidence="4 5">
    <name type="scientific">Glutamicibacter mishrai</name>
    <dbReference type="NCBI Taxonomy" id="1775880"/>
    <lineage>
        <taxon>Bacteria</taxon>
        <taxon>Bacillati</taxon>
        <taxon>Actinomycetota</taxon>
        <taxon>Actinomycetes</taxon>
        <taxon>Micrococcales</taxon>
        <taxon>Micrococcaceae</taxon>
        <taxon>Glutamicibacter</taxon>
    </lineage>
</organism>
<dbReference type="EMBL" id="CP032549">
    <property type="protein sequence ID" value="QIV88385.1"/>
    <property type="molecule type" value="Genomic_DNA"/>
</dbReference>
<dbReference type="Proteomes" id="UP000502331">
    <property type="component" value="Chromosome"/>
</dbReference>
<evidence type="ECO:0000313" key="4">
    <source>
        <dbReference type="EMBL" id="QIV88385.1"/>
    </source>
</evidence>
<feature type="compositionally biased region" description="Pro residues" evidence="2">
    <location>
        <begin position="590"/>
        <end position="604"/>
    </location>
</feature>
<dbReference type="InterPro" id="IPR016047">
    <property type="entry name" value="M23ase_b-sheet_dom"/>
</dbReference>
<feature type="domain" description="M23ase beta-sheet core" evidence="3">
    <location>
        <begin position="172"/>
        <end position="266"/>
    </location>
</feature>
<dbReference type="PANTHER" id="PTHR21666">
    <property type="entry name" value="PEPTIDASE-RELATED"/>
    <property type="match status" value="1"/>
</dbReference>
<feature type="compositionally biased region" description="Basic residues" evidence="2">
    <location>
        <begin position="341"/>
        <end position="351"/>
    </location>
</feature>
<keyword evidence="1" id="KW-0732">Signal</keyword>
<dbReference type="Gene3D" id="2.70.70.10">
    <property type="entry name" value="Glucose Permease (Domain IIA)"/>
    <property type="match status" value="1"/>
</dbReference>
<dbReference type="CDD" id="cd12797">
    <property type="entry name" value="M23_peptidase"/>
    <property type="match status" value="1"/>
</dbReference>
<dbReference type="InterPro" id="IPR050570">
    <property type="entry name" value="Cell_wall_metabolism_enzyme"/>
</dbReference>
<dbReference type="SUPFAM" id="SSF51261">
    <property type="entry name" value="Duplicated hybrid motif"/>
    <property type="match status" value="1"/>
</dbReference>
<protein>
    <recommendedName>
        <fullName evidence="3">M23ase beta-sheet core domain-containing protein</fullName>
    </recommendedName>
</protein>
<name>A0A6H0SPW6_9MICC</name>
<feature type="compositionally biased region" description="Pro residues" evidence="2">
    <location>
        <begin position="390"/>
        <end position="410"/>
    </location>
</feature>
<proteinExistence type="predicted"/>
<dbReference type="InterPro" id="IPR011055">
    <property type="entry name" value="Dup_hybrid_motif"/>
</dbReference>
<dbReference type="Pfam" id="PF01551">
    <property type="entry name" value="Peptidase_M23"/>
    <property type="match status" value="1"/>
</dbReference>
<feature type="region of interest" description="Disordered" evidence="2">
    <location>
        <begin position="303"/>
        <end position="685"/>
    </location>
</feature>
<evidence type="ECO:0000256" key="1">
    <source>
        <dbReference type="ARBA" id="ARBA00022729"/>
    </source>
</evidence>